<evidence type="ECO:0000313" key="1">
    <source>
        <dbReference type="EMBL" id="QHU06548.1"/>
    </source>
</evidence>
<dbReference type="AlphaFoldDB" id="A0A6C0JRP0"/>
<proteinExistence type="predicted"/>
<organism evidence="1">
    <name type="scientific">viral metagenome</name>
    <dbReference type="NCBI Taxonomy" id="1070528"/>
    <lineage>
        <taxon>unclassified sequences</taxon>
        <taxon>metagenomes</taxon>
        <taxon>organismal metagenomes</taxon>
    </lineage>
</organism>
<protein>
    <submittedName>
        <fullName evidence="1">Uncharacterized protein</fullName>
    </submittedName>
</protein>
<dbReference type="EMBL" id="MN740657">
    <property type="protein sequence ID" value="QHU06548.1"/>
    <property type="molecule type" value="Genomic_DNA"/>
</dbReference>
<name>A0A6C0JRP0_9ZZZZ</name>
<sequence length="93" mass="10976">MFVLTFIHRAHSSENQNIRTKKFDRLENVSKFLQDDWYDDQFIDWDGCEMPTKDEFSLEKIEAKLGTKLQVQLFGPYTQVCCLVPDEIILSVE</sequence>
<accession>A0A6C0JRP0</accession>
<reference evidence="1" key="1">
    <citation type="journal article" date="2020" name="Nature">
        <title>Giant virus diversity and host interactions through global metagenomics.</title>
        <authorList>
            <person name="Schulz F."/>
            <person name="Roux S."/>
            <person name="Paez-Espino D."/>
            <person name="Jungbluth S."/>
            <person name="Walsh D.A."/>
            <person name="Denef V.J."/>
            <person name="McMahon K.D."/>
            <person name="Konstantinidis K.T."/>
            <person name="Eloe-Fadrosh E.A."/>
            <person name="Kyrpides N.C."/>
            <person name="Woyke T."/>
        </authorList>
    </citation>
    <scope>NUCLEOTIDE SEQUENCE</scope>
    <source>
        <strain evidence="1">GVMAG-S-1035315-10</strain>
    </source>
</reference>